<reference evidence="14 15" key="1">
    <citation type="journal article" date="2015" name="Stand. Genomic Sci.">
        <title>Genomic Encyclopedia of Bacterial and Archaeal Type Strains, Phase III: the genomes of soil and plant-associated and newly described type strains.</title>
        <authorList>
            <person name="Whitman W.B."/>
            <person name="Woyke T."/>
            <person name="Klenk H.P."/>
            <person name="Zhou Y."/>
            <person name="Lilburn T.G."/>
            <person name="Beck B.J."/>
            <person name="De Vos P."/>
            <person name="Vandamme P."/>
            <person name="Eisen J.A."/>
            <person name="Garrity G."/>
            <person name="Hugenholtz P."/>
            <person name="Kyrpides N.C."/>
        </authorList>
    </citation>
    <scope>NUCLEOTIDE SEQUENCE [LARGE SCALE GENOMIC DNA]</scope>
    <source>
        <strain evidence="14 15">CECT 7306</strain>
    </source>
</reference>
<protein>
    <submittedName>
        <fullName evidence="14">Glutathione reductase (NADPH)</fullName>
    </submittedName>
</protein>
<evidence type="ECO:0000256" key="4">
    <source>
        <dbReference type="ARBA" id="ARBA00022857"/>
    </source>
</evidence>
<dbReference type="PROSITE" id="PS00076">
    <property type="entry name" value="PYRIDINE_REDOX_1"/>
    <property type="match status" value="1"/>
</dbReference>
<dbReference type="FunFam" id="3.30.390.30:FF:000001">
    <property type="entry name" value="Dihydrolipoyl dehydrogenase"/>
    <property type="match status" value="1"/>
</dbReference>
<keyword evidence="5 10" id="KW-0560">Oxidoreductase</keyword>
<dbReference type="GO" id="GO:0016668">
    <property type="term" value="F:oxidoreductase activity, acting on a sulfur group of donors, NAD(P) as acceptor"/>
    <property type="evidence" value="ECO:0007669"/>
    <property type="project" value="InterPro"/>
</dbReference>
<evidence type="ECO:0000256" key="3">
    <source>
        <dbReference type="ARBA" id="ARBA00022827"/>
    </source>
</evidence>
<feature type="domain" description="Pyridine nucleotide-disulphide oxidoreductase dimerisation" evidence="12">
    <location>
        <begin position="381"/>
        <end position="486"/>
    </location>
</feature>
<dbReference type="Proteomes" id="UP000276232">
    <property type="component" value="Unassembled WGS sequence"/>
</dbReference>
<keyword evidence="4" id="KW-0521">NADP</keyword>
<evidence type="ECO:0000256" key="1">
    <source>
        <dbReference type="ARBA" id="ARBA00007532"/>
    </source>
</evidence>
<keyword evidence="7 10" id="KW-0676">Redox-active center</keyword>
<evidence type="ECO:0000259" key="12">
    <source>
        <dbReference type="Pfam" id="PF02852"/>
    </source>
</evidence>
<keyword evidence="15" id="KW-1185">Reference proteome</keyword>
<evidence type="ECO:0000256" key="2">
    <source>
        <dbReference type="ARBA" id="ARBA00022630"/>
    </source>
</evidence>
<keyword evidence="2 10" id="KW-0285">Flavoprotein</keyword>
<evidence type="ECO:0000256" key="5">
    <source>
        <dbReference type="ARBA" id="ARBA00023002"/>
    </source>
</evidence>
<dbReference type="PRINTS" id="PR00411">
    <property type="entry name" value="PNDRDTASEI"/>
</dbReference>
<feature type="binding site" evidence="8">
    <location>
        <position position="228"/>
    </location>
    <ligand>
        <name>NAD(+)</name>
        <dbReference type="ChEBI" id="CHEBI:57540"/>
    </ligand>
</feature>
<dbReference type="Pfam" id="PF02852">
    <property type="entry name" value="Pyr_redox_dim"/>
    <property type="match status" value="1"/>
</dbReference>
<dbReference type="SUPFAM" id="SSF51905">
    <property type="entry name" value="FAD/NAD(P)-binding domain"/>
    <property type="match status" value="1"/>
</dbReference>
<accession>A0A3N1G8L2</accession>
<feature type="disulfide bond" description="Redox-active" evidence="9">
    <location>
        <begin position="69"/>
        <end position="74"/>
    </location>
</feature>
<dbReference type="InterPro" id="IPR004099">
    <property type="entry name" value="Pyr_nucl-diS_OxRdtase_dimer"/>
</dbReference>
<dbReference type="InterPro" id="IPR023753">
    <property type="entry name" value="FAD/NAD-binding_dom"/>
</dbReference>
<evidence type="ECO:0000256" key="7">
    <source>
        <dbReference type="ARBA" id="ARBA00023284"/>
    </source>
</evidence>
<dbReference type="InterPro" id="IPR036188">
    <property type="entry name" value="FAD/NAD-bd_sf"/>
</dbReference>
<dbReference type="EMBL" id="RJKN01000013">
    <property type="protein sequence ID" value="ROP26547.1"/>
    <property type="molecule type" value="Genomic_DNA"/>
</dbReference>
<sequence>MAPGRAAPDDGVVDDATPTASPSDAGDGPAEYDVLVVGGGPAGTTAALRAAELGARTALAEARRTGGTCVNTGCVPTRVLAKTARLVREVRQAADYGLAVSEQPVDWPRTVARVRERIEAVQEAKAEPDRLADAGVDLLLEGRARFVGPHEVELEGTGRRVRARTVLLAVGGHTRRLPIPGTELAVVPEHVLDLPAVPRRLAVIGAGNTGAQLVTVFSALGSEVTLLEVAPRILAQTDADVSAAVHEAFVDQGIAVSVGVQGVTSHERATTAEGAEGVRLTWIAPEADGGGERSEVFDVVVQATGWPARLEGLGLDAAGVTHDRKGVPVDEYLRTDVEHVYAIGDANQDSMLVQAAHREAEDAAVNAVLGPRRSRRHQLLPAGGFTDPDYADVGLTEAQARERDPRCVVATVPFASMERAVIDDRTRGFLKLVADRRREQLLGAHAVGESAVEVVQAVTTAMAAGVDVATLAGVQYAYPTYSAVIGAAARALLAADDAGTGDAWAETGRD</sequence>
<dbReference type="InterPro" id="IPR001100">
    <property type="entry name" value="Pyr_nuc-diS_OxRdtase"/>
</dbReference>
<evidence type="ECO:0000256" key="9">
    <source>
        <dbReference type="PIRSR" id="PIRSR000350-4"/>
    </source>
</evidence>
<dbReference type="InterPro" id="IPR012999">
    <property type="entry name" value="Pyr_OxRdtase_I_AS"/>
</dbReference>
<evidence type="ECO:0000256" key="6">
    <source>
        <dbReference type="ARBA" id="ARBA00023157"/>
    </source>
</evidence>
<dbReference type="GO" id="GO:0000166">
    <property type="term" value="F:nucleotide binding"/>
    <property type="evidence" value="ECO:0007669"/>
    <property type="project" value="UniProtKB-KW"/>
</dbReference>
<dbReference type="Gene3D" id="3.50.50.60">
    <property type="entry name" value="FAD/NAD(P)-binding domain"/>
    <property type="match status" value="2"/>
</dbReference>
<feature type="binding site" evidence="8">
    <location>
        <position position="305"/>
    </location>
    <ligand>
        <name>NAD(+)</name>
        <dbReference type="ChEBI" id="CHEBI:57540"/>
    </ligand>
</feature>
<dbReference type="PIRSF" id="PIRSF000350">
    <property type="entry name" value="Mercury_reductase_MerA"/>
    <property type="match status" value="1"/>
</dbReference>
<evidence type="ECO:0000313" key="14">
    <source>
        <dbReference type="EMBL" id="ROP26547.1"/>
    </source>
</evidence>
<evidence type="ECO:0000259" key="13">
    <source>
        <dbReference type="Pfam" id="PF07992"/>
    </source>
</evidence>
<keyword evidence="3 8" id="KW-0274">FAD</keyword>
<evidence type="ECO:0000313" key="15">
    <source>
        <dbReference type="Proteomes" id="UP000276232"/>
    </source>
</evidence>
<dbReference type="InParanoid" id="A0A3N1G8L2"/>
<feature type="region of interest" description="Disordered" evidence="11">
    <location>
        <begin position="1"/>
        <end position="31"/>
    </location>
</feature>
<dbReference type="OrthoDB" id="9800167at2"/>
<dbReference type="Pfam" id="PF07992">
    <property type="entry name" value="Pyr_redox_2"/>
    <property type="match status" value="1"/>
</dbReference>
<gene>
    <name evidence="14" type="ORF">EDC03_3397</name>
</gene>
<name>A0A3N1G8L2_9ACTN</name>
<comment type="similarity">
    <text evidence="1 10">Belongs to the class-I pyridine nucleotide-disulfide oxidoreductase family.</text>
</comment>
<evidence type="ECO:0000256" key="11">
    <source>
        <dbReference type="SAM" id="MobiDB-lite"/>
    </source>
</evidence>
<dbReference type="SUPFAM" id="SSF55424">
    <property type="entry name" value="FAD/NAD-linked reductases, dimerisation (C-terminal) domain"/>
    <property type="match status" value="1"/>
</dbReference>
<dbReference type="Gene3D" id="3.30.390.30">
    <property type="match status" value="1"/>
</dbReference>
<proteinExistence type="inferred from homology"/>
<dbReference type="InterPro" id="IPR016156">
    <property type="entry name" value="FAD/NAD-linked_Rdtase_dimer_sf"/>
</dbReference>
<keyword evidence="8" id="KW-0547">Nucleotide-binding</keyword>
<dbReference type="PANTHER" id="PTHR43014">
    <property type="entry name" value="MERCURIC REDUCTASE"/>
    <property type="match status" value="1"/>
</dbReference>
<comment type="caution">
    <text evidence="14">The sequence shown here is derived from an EMBL/GenBank/DDBJ whole genome shotgun (WGS) entry which is preliminary data.</text>
</comment>
<feature type="domain" description="FAD/NAD(P)-binding" evidence="13">
    <location>
        <begin position="32"/>
        <end position="360"/>
    </location>
</feature>
<evidence type="ECO:0000256" key="10">
    <source>
        <dbReference type="RuleBase" id="RU003691"/>
    </source>
</evidence>
<keyword evidence="8" id="KW-0520">NAD</keyword>
<dbReference type="PRINTS" id="PR00368">
    <property type="entry name" value="FADPNR"/>
</dbReference>
<dbReference type="AlphaFoldDB" id="A0A3N1G8L2"/>
<organism evidence="14 15">
    <name type="scientific">Pseudokineococcus lusitanus</name>
    <dbReference type="NCBI Taxonomy" id="763993"/>
    <lineage>
        <taxon>Bacteria</taxon>
        <taxon>Bacillati</taxon>
        <taxon>Actinomycetota</taxon>
        <taxon>Actinomycetes</taxon>
        <taxon>Kineosporiales</taxon>
        <taxon>Kineosporiaceae</taxon>
        <taxon>Pseudokineococcus</taxon>
    </lineage>
</organism>
<keyword evidence="6" id="KW-1015">Disulfide bond</keyword>
<evidence type="ECO:0000256" key="8">
    <source>
        <dbReference type="PIRSR" id="PIRSR000350-3"/>
    </source>
</evidence>
<comment type="cofactor">
    <cofactor evidence="8">
        <name>FAD</name>
        <dbReference type="ChEBI" id="CHEBI:57692"/>
    </cofactor>
    <text evidence="8">Binds 1 FAD per subunit.</text>
</comment>
<feature type="binding site" evidence="8">
    <location>
        <position position="345"/>
    </location>
    <ligand>
        <name>FAD</name>
        <dbReference type="ChEBI" id="CHEBI:57692"/>
    </ligand>
</feature>